<sequence length="776" mass="83879">MIHPTPHPRARIWARLAVALSCAATVTFTGLPGLPTAEAAGKPKPGVPCEQLYGLSGSPSTSLPWNTDATRPPAQWDDYTYANQRNAMDGVTLPDDPAKAQKILDEAGNDPKKWPEGDPKKVYASYKRYLDGHNGTNEYGSFKGWLDDAYIDMAARRPRGNAFEKKVVKDLGLLGPDWICQEPVEYTDPKTGEKRYRIYDAVNHRTKELVEIKSGPNHAGEQGPKDRAVLSDPKYKDYRLRGVFGQPQNEETRTFYKNLARDYGDVGGRPRVTTYEHVSTPRATFKPGDYTARSTEFSVGGATSRGGSTGIVGGSRPTPADMARQMEAIRRNDPNGMRVRTPGGVDFSTLQLSYFGKPVKGKGVTYSFSADRAANEDAGWGGQEKSRLISDAFFTWLALTPEKFWVNLNPDQPDKIMDATFGKTDAGRVLLQADLQMKHDYAKDLDPRQGTGKQLSDAMRAAGLPCGSVVRNWIVPRPAKVRADEGGIYILDAPLKVNSEVSSVKTPSPNGECDLTKAQRETYQTLVRQIVIPDVEKKVNSAPAYADLRRVYSARVAAEYVRLQDRQQATDYRPVIDSDNVAKWPLRGKNASWTPRQTWGEYVKSFTKGDYSYPCGNGGEQKTCVLGGVDFSKAPRRNISKAEFRTEHRDLPKSTDTSVKAMTDSADDSRLLLLGGDTDGTLPSGGGEGGQSPTPTPSHTGGPTGQPSTPATHTPSPGGSSPAPGGNEPTAPSGTGGGGGLASTGAQVLAVAGLAVVLLLAGAALVWWRRRSSGGN</sequence>
<keyword evidence="5" id="KW-1185">Reference proteome</keyword>
<evidence type="ECO:0000313" key="5">
    <source>
        <dbReference type="Proteomes" id="UP001599756"/>
    </source>
</evidence>
<reference evidence="4 5" key="1">
    <citation type="submission" date="2024-09" db="EMBL/GenBank/DDBJ databases">
        <title>The Natural Products Discovery Center: Release of the First 8490 Sequenced Strains for Exploring Actinobacteria Biosynthetic Diversity.</title>
        <authorList>
            <person name="Kalkreuter E."/>
            <person name="Kautsar S.A."/>
            <person name="Yang D."/>
            <person name="Bader C.D."/>
            <person name="Teijaro C.N."/>
            <person name="Fluegel L."/>
            <person name="Davis C.M."/>
            <person name="Simpson J.R."/>
            <person name="Lauterbach L."/>
            <person name="Steele A.D."/>
            <person name="Gui C."/>
            <person name="Meng S."/>
            <person name="Li G."/>
            <person name="Viehrig K."/>
            <person name="Ye F."/>
            <person name="Su P."/>
            <person name="Kiefer A.F."/>
            <person name="Nichols A."/>
            <person name="Cepeda A.J."/>
            <person name="Yan W."/>
            <person name="Fan B."/>
            <person name="Jiang Y."/>
            <person name="Adhikari A."/>
            <person name="Zheng C.-J."/>
            <person name="Schuster L."/>
            <person name="Cowan T.M."/>
            <person name="Smanski M.J."/>
            <person name="Chevrette M.G."/>
            <person name="De Carvalho L.P.S."/>
            <person name="Shen B."/>
        </authorList>
    </citation>
    <scope>NUCLEOTIDE SEQUENCE [LARGE SCALE GENOMIC DNA]</scope>
    <source>
        <strain evidence="4 5">NPDC059500</strain>
    </source>
</reference>
<feature type="compositionally biased region" description="Low complexity" evidence="1">
    <location>
        <begin position="671"/>
        <end position="682"/>
    </location>
</feature>
<evidence type="ECO:0000256" key="2">
    <source>
        <dbReference type="SAM" id="Phobius"/>
    </source>
</evidence>
<comment type="caution">
    <text evidence="4">The sequence shown here is derived from an EMBL/GenBank/DDBJ whole genome shotgun (WGS) entry which is preliminary data.</text>
</comment>
<feature type="transmembrane region" description="Helical" evidence="2">
    <location>
        <begin position="748"/>
        <end position="768"/>
    </location>
</feature>
<feature type="region of interest" description="Disordered" evidence="1">
    <location>
        <begin position="298"/>
        <end position="319"/>
    </location>
</feature>
<evidence type="ECO:0000256" key="1">
    <source>
        <dbReference type="SAM" id="MobiDB-lite"/>
    </source>
</evidence>
<name>A0ABW6H9A1_9ACTN</name>
<dbReference type="Proteomes" id="UP001599756">
    <property type="component" value="Unassembled WGS sequence"/>
</dbReference>
<keyword evidence="2" id="KW-0812">Transmembrane</keyword>
<feature type="chain" id="PRO_5047423886" description="LPXTG cell wall anchor domain-containing protein" evidence="3">
    <location>
        <begin position="24"/>
        <end position="776"/>
    </location>
</feature>
<proteinExistence type="predicted"/>
<gene>
    <name evidence="4" type="ORF">ACFW88_20630</name>
</gene>
<feature type="compositionally biased region" description="Low complexity" evidence="1">
    <location>
        <begin position="691"/>
        <end position="733"/>
    </location>
</feature>
<organism evidence="4 5">
    <name type="scientific">Streptomyces anandii</name>
    <dbReference type="NCBI Taxonomy" id="285454"/>
    <lineage>
        <taxon>Bacteria</taxon>
        <taxon>Bacillati</taxon>
        <taxon>Actinomycetota</taxon>
        <taxon>Actinomycetes</taxon>
        <taxon>Kitasatosporales</taxon>
        <taxon>Streptomycetaceae</taxon>
        <taxon>Streptomyces</taxon>
    </lineage>
</organism>
<feature type="compositionally biased region" description="Basic and acidic residues" evidence="1">
    <location>
        <begin position="640"/>
        <end position="653"/>
    </location>
</feature>
<feature type="compositionally biased region" description="Gly residues" evidence="1">
    <location>
        <begin position="303"/>
        <end position="313"/>
    </location>
</feature>
<accession>A0ABW6H9A1</accession>
<evidence type="ECO:0000313" key="4">
    <source>
        <dbReference type="EMBL" id="MFE1752916.1"/>
    </source>
</evidence>
<dbReference type="EMBL" id="JBHYTS010000032">
    <property type="protein sequence ID" value="MFE1752916.1"/>
    <property type="molecule type" value="Genomic_DNA"/>
</dbReference>
<protein>
    <recommendedName>
        <fullName evidence="6">LPXTG cell wall anchor domain-containing protein</fullName>
    </recommendedName>
</protein>
<feature type="region of interest" description="Disordered" evidence="1">
    <location>
        <begin position="640"/>
        <end position="741"/>
    </location>
</feature>
<evidence type="ECO:0000256" key="3">
    <source>
        <dbReference type="SAM" id="SignalP"/>
    </source>
</evidence>
<keyword evidence="3" id="KW-0732">Signal</keyword>
<keyword evidence="2" id="KW-0472">Membrane</keyword>
<dbReference type="RefSeq" id="WP_381841937.1">
    <property type="nucleotide sequence ID" value="NZ_JBHYTS010000032.1"/>
</dbReference>
<evidence type="ECO:0008006" key="6">
    <source>
        <dbReference type="Google" id="ProtNLM"/>
    </source>
</evidence>
<keyword evidence="2" id="KW-1133">Transmembrane helix</keyword>
<feature type="signal peptide" evidence="3">
    <location>
        <begin position="1"/>
        <end position="23"/>
    </location>
</feature>